<dbReference type="AlphaFoldDB" id="A0A4R0RDF1"/>
<feature type="domain" description="BTB" evidence="2">
    <location>
        <begin position="40"/>
        <end position="105"/>
    </location>
</feature>
<evidence type="ECO:0000313" key="4">
    <source>
        <dbReference type="Proteomes" id="UP000292702"/>
    </source>
</evidence>
<name>A0A4R0RDF1_9APHY</name>
<dbReference type="Gene3D" id="3.30.710.10">
    <property type="entry name" value="Potassium Channel Kv1.1, Chain A"/>
    <property type="match status" value="1"/>
</dbReference>
<dbReference type="STRING" id="92696.A0A4R0RDF1"/>
<organism evidence="3 4">
    <name type="scientific">Steccherinum ochraceum</name>
    <dbReference type="NCBI Taxonomy" id="92696"/>
    <lineage>
        <taxon>Eukaryota</taxon>
        <taxon>Fungi</taxon>
        <taxon>Dikarya</taxon>
        <taxon>Basidiomycota</taxon>
        <taxon>Agaricomycotina</taxon>
        <taxon>Agaricomycetes</taxon>
        <taxon>Polyporales</taxon>
        <taxon>Steccherinaceae</taxon>
        <taxon>Steccherinum</taxon>
    </lineage>
</organism>
<accession>A0A4R0RDF1</accession>
<feature type="region of interest" description="Disordered" evidence="1">
    <location>
        <begin position="329"/>
        <end position="353"/>
    </location>
</feature>
<reference evidence="3 4" key="1">
    <citation type="submission" date="2018-11" db="EMBL/GenBank/DDBJ databases">
        <title>Genome assembly of Steccherinum ochraceum LE-BIN_3174, the white-rot fungus of the Steccherinaceae family (The Residual Polyporoid clade, Polyporales, Basidiomycota).</title>
        <authorList>
            <person name="Fedorova T.V."/>
            <person name="Glazunova O.A."/>
            <person name="Landesman E.O."/>
            <person name="Moiseenko K.V."/>
            <person name="Psurtseva N.V."/>
            <person name="Savinova O.S."/>
            <person name="Shakhova N.V."/>
            <person name="Tyazhelova T.V."/>
            <person name="Vasina D.V."/>
        </authorList>
    </citation>
    <scope>NUCLEOTIDE SEQUENCE [LARGE SCALE GENOMIC DNA]</scope>
    <source>
        <strain evidence="3 4">LE-BIN_3174</strain>
    </source>
</reference>
<dbReference type="OrthoDB" id="3027208at2759"/>
<keyword evidence="4" id="KW-1185">Reference proteome</keyword>
<dbReference type="Proteomes" id="UP000292702">
    <property type="component" value="Unassembled WGS sequence"/>
</dbReference>
<evidence type="ECO:0000259" key="2">
    <source>
        <dbReference type="PROSITE" id="PS50097"/>
    </source>
</evidence>
<comment type="caution">
    <text evidence="3">The sequence shown here is derived from an EMBL/GenBank/DDBJ whole genome shotgun (WGS) entry which is preliminary data.</text>
</comment>
<dbReference type="InterPro" id="IPR000210">
    <property type="entry name" value="BTB/POZ_dom"/>
</dbReference>
<dbReference type="EMBL" id="RWJN01000443">
    <property type="protein sequence ID" value="TCD61648.1"/>
    <property type="molecule type" value="Genomic_DNA"/>
</dbReference>
<gene>
    <name evidence="3" type="ORF">EIP91_008136</name>
</gene>
<evidence type="ECO:0000313" key="3">
    <source>
        <dbReference type="EMBL" id="TCD61648.1"/>
    </source>
</evidence>
<feature type="compositionally biased region" description="Acidic residues" evidence="1">
    <location>
        <begin position="332"/>
        <end position="353"/>
    </location>
</feature>
<protein>
    <recommendedName>
        <fullName evidence="2">BTB domain-containing protein</fullName>
    </recommendedName>
</protein>
<dbReference type="InterPro" id="IPR011333">
    <property type="entry name" value="SKP1/BTB/POZ_sf"/>
</dbReference>
<evidence type="ECO:0000256" key="1">
    <source>
        <dbReference type="SAM" id="MobiDB-lite"/>
    </source>
</evidence>
<proteinExistence type="predicted"/>
<sequence length="353" mass="39350">MADNAGEQAGAATAAVDVAETKESEKVNFRKRRRLWYRDGNVIIVAEGVGFRVYRGILSKQSSVFKDIFRLPQGSSTAGQETYKGKPVIRVTDSSQDMQELLSILCGGTSGWLDGADQGDWYTTRSILRMSHKYEIDDLLEEGKRRLRLRFPGDLKSWDRLYSSSAIVLGSPSDAISMANMTRFLGLSRLHHRALYDCCQLDTDMLVNGAYDDNLVREVLCSEDIRACIDGRTKLAAASLRAMPSSWSDLVGPDQTSCTSNMSCMQAFIDLGVSPLHRTKINFDPLCPSPSLKNLSRKLCKSCAKHYIKYDTNRRQEILTNLHKFLKLPEPADSDSESEPDSSSDSDSSMDED</sequence>
<dbReference type="PROSITE" id="PS50097">
    <property type="entry name" value="BTB"/>
    <property type="match status" value="1"/>
</dbReference>